<protein>
    <submittedName>
        <fullName evidence="1">DNA polymerase III, delta subunit</fullName>
    </submittedName>
</protein>
<keyword evidence="2" id="KW-1185">Reference proteome</keyword>
<gene>
    <name evidence="1" type="ORF">Rain11_1246</name>
</gene>
<evidence type="ECO:0000313" key="1">
    <source>
        <dbReference type="EMBL" id="PKQ69683.1"/>
    </source>
</evidence>
<sequence length="371" mass="42926">MYFRDIFGLEEIKRTLITALRQNHVAHAQLFAGAEGSANLAMALAYVRYIFCHNKGEYDSCGTCPACRKLDKLTHPDLHFVFPTSSTPKITKPLSQDLLKEWREFALQKTYAGISEWLEHIGAESKMPNISAEESRKIITTLSLMPFESDFKAMLIWLPELMHPTAANALLKILEEPPPQTLFFLVSQEPEKLLITILSRLQPVRIRNFKDSEVKEFLQEKMQVEPLRAEQIAHLAEGNLLKAQYLAQEIVDDNHSLFRNWMRICYSRKYAELCKMMEDFGKMPKEAQRNLLQYGLNMCQETLVYRFAEGKLNRLSEEGMTFVQGFSKTIHTENIAKFYELLNNAIFHLERNANPKIVFLETSLQISQIIR</sequence>
<dbReference type="AlphaFoldDB" id="A0A2N3IHI3"/>
<dbReference type="EMBL" id="NKXO01000017">
    <property type="protein sequence ID" value="PKQ69683.1"/>
    <property type="molecule type" value="Genomic_DNA"/>
</dbReference>
<dbReference type="Proteomes" id="UP000233387">
    <property type="component" value="Unassembled WGS sequence"/>
</dbReference>
<evidence type="ECO:0000313" key="2">
    <source>
        <dbReference type="Proteomes" id="UP000233387"/>
    </source>
</evidence>
<comment type="caution">
    <text evidence="1">The sequence shown here is derived from an EMBL/GenBank/DDBJ whole genome shotgun (WGS) entry which is preliminary data.</text>
</comment>
<dbReference type="RefSeq" id="WP_101358517.1">
    <property type="nucleotide sequence ID" value="NZ_NKXO01000017.1"/>
</dbReference>
<dbReference type="PANTHER" id="PTHR11669:SF8">
    <property type="entry name" value="DNA POLYMERASE III SUBUNIT DELTA"/>
    <property type="match status" value="1"/>
</dbReference>
<dbReference type="GO" id="GO:0006261">
    <property type="term" value="P:DNA-templated DNA replication"/>
    <property type="evidence" value="ECO:0007669"/>
    <property type="project" value="TreeGrafter"/>
</dbReference>
<dbReference type="SUPFAM" id="SSF52540">
    <property type="entry name" value="P-loop containing nucleoside triphosphate hydrolases"/>
    <property type="match status" value="1"/>
</dbReference>
<reference evidence="1 2" key="1">
    <citation type="submission" date="2017-06" db="EMBL/GenBank/DDBJ databases">
        <title>Raineya orbicola gen. nov., sp. nov. a slightly thermophilic bacterium of the phylum Bacteroidetes and the description of Raineyaceae fam. nov.</title>
        <authorList>
            <person name="Albuquerque L."/>
            <person name="Polonia A.R.M."/>
            <person name="Barroso C."/>
            <person name="Froufe H.J.C."/>
            <person name="Lage O."/>
            <person name="Lobo-Da-Cunha A."/>
            <person name="Egas C."/>
            <person name="Da Costa M.S."/>
        </authorList>
    </citation>
    <scope>NUCLEOTIDE SEQUENCE [LARGE SCALE GENOMIC DNA]</scope>
    <source>
        <strain evidence="1 2">SPSPC-11</strain>
    </source>
</reference>
<dbReference type="Pfam" id="PF13177">
    <property type="entry name" value="DNA_pol3_delta2"/>
    <property type="match status" value="1"/>
</dbReference>
<dbReference type="OrthoDB" id="9811073at2"/>
<organism evidence="1 2">
    <name type="scientific">Raineya orbicola</name>
    <dbReference type="NCBI Taxonomy" id="2016530"/>
    <lineage>
        <taxon>Bacteria</taxon>
        <taxon>Pseudomonadati</taxon>
        <taxon>Bacteroidota</taxon>
        <taxon>Cytophagia</taxon>
        <taxon>Cytophagales</taxon>
        <taxon>Raineyaceae</taxon>
        <taxon>Raineya</taxon>
    </lineage>
</organism>
<dbReference type="Gene3D" id="3.40.50.300">
    <property type="entry name" value="P-loop containing nucleotide triphosphate hydrolases"/>
    <property type="match status" value="1"/>
</dbReference>
<dbReference type="PANTHER" id="PTHR11669">
    <property type="entry name" value="REPLICATION FACTOR C / DNA POLYMERASE III GAMMA-TAU SUBUNIT"/>
    <property type="match status" value="1"/>
</dbReference>
<accession>A0A2N3IHI3</accession>
<dbReference type="InterPro" id="IPR027417">
    <property type="entry name" value="P-loop_NTPase"/>
</dbReference>
<proteinExistence type="predicted"/>
<dbReference type="InterPro" id="IPR050238">
    <property type="entry name" value="DNA_Rep/Repair_Clamp_Loader"/>
</dbReference>
<name>A0A2N3IHI3_9BACT</name>